<evidence type="ECO:0000259" key="7">
    <source>
        <dbReference type="Pfam" id="PF02911"/>
    </source>
</evidence>
<dbReference type="InterPro" id="IPR011034">
    <property type="entry name" value="Formyl_transferase-like_C_sf"/>
</dbReference>
<dbReference type="InterPro" id="IPR005794">
    <property type="entry name" value="Fmt"/>
</dbReference>
<reference evidence="8 9" key="1">
    <citation type="submission" date="2024-06" db="EMBL/GenBank/DDBJ databases">
        <title>Genomic Encyclopedia of Type Strains, Phase IV (KMG-IV): sequencing the most valuable type-strain genomes for metagenomic binning, comparative biology and taxonomic classification.</title>
        <authorList>
            <person name="Goeker M."/>
        </authorList>
    </citation>
    <scope>NUCLEOTIDE SEQUENCE [LARGE SCALE GENOMIC DNA]</scope>
    <source>
        <strain evidence="8 9">DSM 29388</strain>
    </source>
</reference>
<dbReference type="Proteomes" id="UP001549146">
    <property type="component" value="Unassembled WGS sequence"/>
</dbReference>
<accession>A0ABV2LUI9</accession>
<evidence type="ECO:0000256" key="4">
    <source>
        <dbReference type="ARBA" id="ARBA00022917"/>
    </source>
</evidence>
<dbReference type="EC" id="2.1.2.9" evidence="2 5"/>
<name>A0ABV2LUI9_9FLAO</name>
<dbReference type="NCBIfam" id="TIGR00460">
    <property type="entry name" value="fmt"/>
    <property type="match status" value="1"/>
</dbReference>
<comment type="function">
    <text evidence="5">Attaches a formyl group to the free amino group of methionyl-tRNA(fMet). The formyl group appears to play a dual role in the initiator identity of N-formylmethionyl-tRNA by promoting its recognition by IF2 and preventing the misappropriation of this tRNA by the elongation apparatus.</text>
</comment>
<dbReference type="SUPFAM" id="SSF53328">
    <property type="entry name" value="Formyltransferase"/>
    <property type="match status" value="1"/>
</dbReference>
<comment type="caution">
    <text evidence="8">The sequence shown here is derived from an EMBL/GenBank/DDBJ whole genome shotgun (WGS) entry which is preliminary data.</text>
</comment>
<dbReference type="SUPFAM" id="SSF50486">
    <property type="entry name" value="FMT C-terminal domain-like"/>
    <property type="match status" value="1"/>
</dbReference>
<evidence type="ECO:0000259" key="6">
    <source>
        <dbReference type="Pfam" id="PF00551"/>
    </source>
</evidence>
<comment type="catalytic activity">
    <reaction evidence="5">
        <text>L-methionyl-tRNA(fMet) + (6R)-10-formyltetrahydrofolate = N-formyl-L-methionyl-tRNA(fMet) + (6S)-5,6,7,8-tetrahydrofolate + H(+)</text>
        <dbReference type="Rhea" id="RHEA:24380"/>
        <dbReference type="Rhea" id="RHEA-COMP:9952"/>
        <dbReference type="Rhea" id="RHEA-COMP:9953"/>
        <dbReference type="ChEBI" id="CHEBI:15378"/>
        <dbReference type="ChEBI" id="CHEBI:57453"/>
        <dbReference type="ChEBI" id="CHEBI:78530"/>
        <dbReference type="ChEBI" id="CHEBI:78844"/>
        <dbReference type="ChEBI" id="CHEBI:195366"/>
        <dbReference type="EC" id="2.1.2.9"/>
    </reaction>
</comment>
<feature type="domain" description="Formyl transferase N-terminal" evidence="6">
    <location>
        <begin position="1"/>
        <end position="178"/>
    </location>
</feature>
<dbReference type="InterPro" id="IPR036477">
    <property type="entry name" value="Formyl_transf_N_sf"/>
</dbReference>
<keyword evidence="3 5" id="KW-0808">Transferase</keyword>
<evidence type="ECO:0000256" key="5">
    <source>
        <dbReference type="HAMAP-Rule" id="MF_00182"/>
    </source>
</evidence>
<organism evidence="8 9">
    <name type="scientific">Moheibacter stercoris</name>
    <dbReference type="NCBI Taxonomy" id="1628251"/>
    <lineage>
        <taxon>Bacteria</taxon>
        <taxon>Pseudomonadati</taxon>
        <taxon>Bacteroidota</taxon>
        <taxon>Flavobacteriia</taxon>
        <taxon>Flavobacteriales</taxon>
        <taxon>Weeksellaceae</taxon>
        <taxon>Moheibacter</taxon>
    </lineage>
</organism>
<evidence type="ECO:0000256" key="1">
    <source>
        <dbReference type="ARBA" id="ARBA00010699"/>
    </source>
</evidence>
<dbReference type="InterPro" id="IPR041711">
    <property type="entry name" value="Met-tRNA-FMT_N"/>
</dbReference>
<dbReference type="InterPro" id="IPR002376">
    <property type="entry name" value="Formyl_transf_N"/>
</dbReference>
<dbReference type="CDD" id="cd08704">
    <property type="entry name" value="Met_tRNA_FMT_C"/>
    <property type="match status" value="1"/>
</dbReference>
<keyword evidence="4 5" id="KW-0648">Protein biosynthesis</keyword>
<feature type="domain" description="Formyl transferase C-terminal" evidence="7">
    <location>
        <begin position="203"/>
        <end position="304"/>
    </location>
</feature>
<sequence>MKVVFMGTPEFAAICLDRIIESEHQVVGVVTVPDKPAGRGQKLTQSAVAKLAIEKNIPLLQPEKLRNPEFIENLKKLDADAFVVVAFRMLPKDVWQIPEKGTFNLHASLLPQYRGAAPINWAIINGETETGVTTFLIDEKIDTGNILLKETTPITDEDNVGTLHDRLAEIGKELIIKTLDGLEKNELTPQPQENPSELKSAYKIFKEDCQIDWNESLIQIHNKIRGLSPYPAAWTFIQKDEEIKSMKIFKGHFKYAATSESEWNKIEFIQNQIRITLKEGYYFLDELQPEGKKRMSSKDFINGLQDKTGWKIPLST</sequence>
<evidence type="ECO:0000313" key="8">
    <source>
        <dbReference type="EMBL" id="MET3732215.1"/>
    </source>
</evidence>
<dbReference type="EMBL" id="JBEPMO010000009">
    <property type="protein sequence ID" value="MET3732215.1"/>
    <property type="molecule type" value="Genomic_DNA"/>
</dbReference>
<dbReference type="HAMAP" id="MF_00182">
    <property type="entry name" value="Formyl_trans"/>
    <property type="match status" value="1"/>
</dbReference>
<dbReference type="Pfam" id="PF02911">
    <property type="entry name" value="Formyl_trans_C"/>
    <property type="match status" value="1"/>
</dbReference>
<dbReference type="GO" id="GO:0004479">
    <property type="term" value="F:methionyl-tRNA formyltransferase activity"/>
    <property type="evidence" value="ECO:0007669"/>
    <property type="project" value="UniProtKB-EC"/>
</dbReference>
<dbReference type="Gene3D" id="3.40.50.12230">
    <property type="match status" value="1"/>
</dbReference>
<dbReference type="PANTHER" id="PTHR11138:SF5">
    <property type="entry name" value="METHIONYL-TRNA FORMYLTRANSFERASE, MITOCHONDRIAL"/>
    <property type="match status" value="1"/>
</dbReference>
<keyword evidence="9" id="KW-1185">Reference proteome</keyword>
<dbReference type="InterPro" id="IPR005793">
    <property type="entry name" value="Formyl_trans_C"/>
</dbReference>
<proteinExistence type="inferred from homology"/>
<dbReference type="Pfam" id="PF00551">
    <property type="entry name" value="Formyl_trans_N"/>
    <property type="match status" value="1"/>
</dbReference>
<gene>
    <name evidence="5" type="primary">fmt</name>
    <name evidence="8" type="ORF">ABID46_001802</name>
</gene>
<dbReference type="RefSeq" id="WP_354509229.1">
    <property type="nucleotide sequence ID" value="NZ_JBEPMO010000009.1"/>
</dbReference>
<evidence type="ECO:0000256" key="3">
    <source>
        <dbReference type="ARBA" id="ARBA00022679"/>
    </source>
</evidence>
<feature type="binding site" evidence="5">
    <location>
        <begin position="108"/>
        <end position="111"/>
    </location>
    <ligand>
        <name>(6S)-5,6,7,8-tetrahydrofolate</name>
        <dbReference type="ChEBI" id="CHEBI:57453"/>
    </ligand>
</feature>
<evidence type="ECO:0000256" key="2">
    <source>
        <dbReference type="ARBA" id="ARBA00012261"/>
    </source>
</evidence>
<dbReference type="InterPro" id="IPR044135">
    <property type="entry name" value="Met-tRNA-FMT_C"/>
</dbReference>
<dbReference type="CDD" id="cd08646">
    <property type="entry name" value="FMT_core_Met-tRNA-FMT_N"/>
    <property type="match status" value="1"/>
</dbReference>
<evidence type="ECO:0000313" key="9">
    <source>
        <dbReference type="Proteomes" id="UP001549146"/>
    </source>
</evidence>
<dbReference type="PANTHER" id="PTHR11138">
    <property type="entry name" value="METHIONYL-TRNA FORMYLTRANSFERASE"/>
    <property type="match status" value="1"/>
</dbReference>
<comment type="similarity">
    <text evidence="1 5">Belongs to the Fmt family.</text>
</comment>
<protein>
    <recommendedName>
        <fullName evidence="2 5">Methionyl-tRNA formyltransferase</fullName>
        <ecNumber evidence="2 5">2.1.2.9</ecNumber>
    </recommendedName>
</protein>